<dbReference type="InterPro" id="IPR008613">
    <property type="entry name" value="Excalibur_Ca-bd_domain"/>
</dbReference>
<evidence type="ECO:0000313" key="3">
    <source>
        <dbReference type="EMBL" id="TQD45674.1"/>
    </source>
</evidence>
<dbReference type="Pfam" id="PF00313">
    <property type="entry name" value="CSD"/>
    <property type="match status" value="1"/>
</dbReference>
<accession>A0A508AAX7</accession>
<dbReference type="SUPFAM" id="SSF50249">
    <property type="entry name" value="Nucleic acid-binding proteins"/>
    <property type="match status" value="1"/>
</dbReference>
<evidence type="ECO:0000256" key="1">
    <source>
        <dbReference type="SAM" id="MobiDB-lite"/>
    </source>
</evidence>
<dbReference type="EMBL" id="VICE01000071">
    <property type="protein sequence ID" value="TQD45674.1"/>
    <property type="molecule type" value="Genomic_DNA"/>
</dbReference>
<proteinExistence type="predicted"/>
<gene>
    <name evidence="3" type="ORF">FKV25_07545</name>
</gene>
<dbReference type="PANTHER" id="PTHR46565:SF20">
    <property type="entry name" value="COLD SHOCK DOMAIN-CONTAINING PROTEIN 4"/>
    <property type="match status" value="1"/>
</dbReference>
<feature type="region of interest" description="Disordered" evidence="1">
    <location>
        <begin position="56"/>
        <end position="90"/>
    </location>
</feature>
<name>A0A508AAX7_9GAMM</name>
<keyword evidence="4" id="KW-1185">Reference proteome</keyword>
<sequence length="184" mass="19423">MREHGHLSEWNEDRGYGFIAPASGRAKLFVHVSAFPRQGGPPSVGEILSFEVGEGRDGRAAAKRVQRPGGAKPPMGGARPFSRPSPPPRPAVPWTGGLVLAAVAVVAVLGLREATRAGSAAGNAATPLPATRVAPVAPRFSCDGRTECPEMRSCAEARHFLRHCPGVRMDGDGDGIPCEQQWCR</sequence>
<dbReference type="Pfam" id="PF05901">
    <property type="entry name" value="Excalibur"/>
    <property type="match status" value="1"/>
</dbReference>
<dbReference type="RefSeq" id="WP_141518180.1">
    <property type="nucleotide sequence ID" value="NZ_VICE01000071.1"/>
</dbReference>
<comment type="caution">
    <text evidence="3">The sequence shown here is derived from an EMBL/GenBank/DDBJ whole genome shotgun (WGS) entry which is preliminary data.</text>
</comment>
<dbReference type="PROSITE" id="PS51857">
    <property type="entry name" value="CSD_2"/>
    <property type="match status" value="1"/>
</dbReference>
<protein>
    <submittedName>
        <fullName evidence="3">Cold-shock protein</fullName>
    </submittedName>
</protein>
<dbReference type="AlphaFoldDB" id="A0A508AAX7"/>
<dbReference type="InterPro" id="IPR012340">
    <property type="entry name" value="NA-bd_OB-fold"/>
</dbReference>
<evidence type="ECO:0000313" key="4">
    <source>
        <dbReference type="Proteomes" id="UP000318212"/>
    </source>
</evidence>
<dbReference type="OrthoDB" id="72963at2"/>
<reference evidence="3 4" key="1">
    <citation type="submission" date="2019-06" db="EMBL/GenBank/DDBJ databases">
        <title>Lysobacter alkalisoli sp. nov. isolated from saline soil.</title>
        <authorList>
            <person name="Sun J.-Q."/>
            <person name="Xu L."/>
        </authorList>
    </citation>
    <scope>NUCLEOTIDE SEQUENCE [LARGE SCALE GENOMIC DNA]</scope>
    <source>
        <strain evidence="3 4">JCM 31130</strain>
    </source>
</reference>
<dbReference type="InterPro" id="IPR002059">
    <property type="entry name" value="CSP_DNA-bd"/>
</dbReference>
<dbReference type="PANTHER" id="PTHR46565">
    <property type="entry name" value="COLD SHOCK DOMAIN PROTEIN 2"/>
    <property type="match status" value="1"/>
</dbReference>
<dbReference type="Proteomes" id="UP000318212">
    <property type="component" value="Unassembled WGS sequence"/>
</dbReference>
<feature type="domain" description="CSD" evidence="2">
    <location>
        <begin position="2"/>
        <end position="67"/>
    </location>
</feature>
<dbReference type="CDD" id="cd04458">
    <property type="entry name" value="CSP_CDS"/>
    <property type="match status" value="1"/>
</dbReference>
<evidence type="ECO:0000259" key="2">
    <source>
        <dbReference type="PROSITE" id="PS51857"/>
    </source>
</evidence>
<dbReference type="Gene3D" id="2.40.50.140">
    <property type="entry name" value="Nucleic acid-binding proteins"/>
    <property type="match status" value="1"/>
</dbReference>
<organism evidence="3 4">
    <name type="scientific">Marilutibacter aestuarii</name>
    <dbReference type="NCBI Taxonomy" id="1706195"/>
    <lineage>
        <taxon>Bacteria</taxon>
        <taxon>Pseudomonadati</taxon>
        <taxon>Pseudomonadota</taxon>
        <taxon>Gammaproteobacteria</taxon>
        <taxon>Lysobacterales</taxon>
        <taxon>Lysobacteraceae</taxon>
        <taxon>Marilutibacter</taxon>
    </lineage>
</organism>
<dbReference type="GO" id="GO:0003676">
    <property type="term" value="F:nucleic acid binding"/>
    <property type="evidence" value="ECO:0007669"/>
    <property type="project" value="InterPro"/>
</dbReference>